<accession>A0A212LPW8</accession>
<reference evidence="2" key="1">
    <citation type="submission" date="2016-08" db="EMBL/GenBank/DDBJ databases">
        <authorList>
            <person name="Seilhamer J.J."/>
        </authorList>
    </citation>
    <scope>NUCLEOTIDE SEQUENCE</scope>
    <source>
        <strain evidence="2">86</strain>
    </source>
</reference>
<feature type="transmembrane region" description="Helical" evidence="1">
    <location>
        <begin position="67"/>
        <end position="87"/>
    </location>
</feature>
<evidence type="ECO:0000313" key="2">
    <source>
        <dbReference type="EMBL" id="SCM79624.1"/>
    </source>
</evidence>
<dbReference type="Gene3D" id="1.20.1250.20">
    <property type="entry name" value="MFS general substrate transporter like domains"/>
    <property type="match status" value="1"/>
</dbReference>
<dbReference type="SUPFAM" id="SSF103473">
    <property type="entry name" value="MFS general substrate transporter"/>
    <property type="match status" value="1"/>
</dbReference>
<keyword evidence="1" id="KW-0812">Transmembrane</keyword>
<dbReference type="InterPro" id="IPR036259">
    <property type="entry name" value="MFS_trans_sf"/>
</dbReference>
<gene>
    <name evidence="2" type="ORF">KL86PLE_90556</name>
</gene>
<sequence length="89" mass="9319">MFAIMPVFALGGLGVPALQAMATRQVDDSRQGQFQGVLASALSLASIVAPLGFSGFYFAVRESWPGAVWLSVVAVYAVAAGMVWRLGRG</sequence>
<proteinExistence type="predicted"/>
<name>A0A212LPW8_9HYPH</name>
<dbReference type="AlphaFoldDB" id="A0A212LPW8"/>
<dbReference type="EMBL" id="FMJD01000013">
    <property type="protein sequence ID" value="SCM79624.1"/>
    <property type="molecule type" value="Genomic_DNA"/>
</dbReference>
<protein>
    <submittedName>
        <fullName evidence="2">Arabinose efflux permease family protein</fullName>
    </submittedName>
</protein>
<evidence type="ECO:0000256" key="1">
    <source>
        <dbReference type="SAM" id="Phobius"/>
    </source>
</evidence>
<feature type="transmembrane region" description="Helical" evidence="1">
    <location>
        <begin position="38"/>
        <end position="60"/>
    </location>
</feature>
<keyword evidence="1" id="KW-0472">Membrane</keyword>
<keyword evidence="1" id="KW-1133">Transmembrane helix</keyword>
<organism evidence="2">
    <name type="scientific">uncultured Pleomorphomonas sp</name>
    <dbReference type="NCBI Taxonomy" id="442121"/>
    <lineage>
        <taxon>Bacteria</taxon>
        <taxon>Pseudomonadati</taxon>
        <taxon>Pseudomonadota</taxon>
        <taxon>Alphaproteobacteria</taxon>
        <taxon>Hyphomicrobiales</taxon>
        <taxon>Pleomorphomonadaceae</taxon>
        <taxon>Pleomorphomonas</taxon>
        <taxon>environmental samples</taxon>
    </lineage>
</organism>